<dbReference type="InterPro" id="IPR013783">
    <property type="entry name" value="Ig-like_fold"/>
</dbReference>
<dbReference type="Proteomes" id="UP001595279">
    <property type="component" value="Unassembled WGS sequence"/>
</dbReference>
<feature type="compositionally biased region" description="Low complexity" evidence="9">
    <location>
        <begin position="931"/>
        <end position="953"/>
    </location>
</feature>
<feature type="transmembrane region" description="Helical" evidence="10">
    <location>
        <begin position="22"/>
        <end position="50"/>
    </location>
</feature>
<dbReference type="InterPro" id="IPR036116">
    <property type="entry name" value="FN3_sf"/>
</dbReference>
<dbReference type="Gene3D" id="3.40.710.10">
    <property type="entry name" value="DD-peptidase/beta-lactamase superfamily"/>
    <property type="match status" value="1"/>
</dbReference>
<dbReference type="SUPFAM" id="SSF56601">
    <property type="entry name" value="beta-lactamase/transpeptidase-like"/>
    <property type="match status" value="1"/>
</dbReference>
<gene>
    <name evidence="12" type="ORF">ACFOGI_01375</name>
</gene>
<dbReference type="RefSeq" id="WP_390267265.1">
    <property type="nucleotide sequence ID" value="NZ_JBHRSA010000004.1"/>
</dbReference>
<keyword evidence="4" id="KW-0808">Transferase</keyword>
<comment type="catalytic activity">
    <reaction evidence="8">
        <text>[GlcNAc-(1-&gt;4)-Mur2Ac(oyl-L-Ala-gamma-D-Glu-L-Lys-D-Ala-D-Ala)](n)-di-trans,octa-cis-undecaprenyl diphosphate + beta-D-GlcNAc-(1-&gt;4)-Mur2Ac(oyl-L-Ala-gamma-D-Glu-L-Lys-D-Ala-D-Ala)-di-trans,octa-cis-undecaprenyl diphosphate = [GlcNAc-(1-&gt;4)-Mur2Ac(oyl-L-Ala-gamma-D-Glu-L-Lys-D-Ala-D-Ala)](n+1)-di-trans,octa-cis-undecaprenyl diphosphate + di-trans,octa-cis-undecaprenyl diphosphate + H(+)</text>
        <dbReference type="Rhea" id="RHEA:23708"/>
        <dbReference type="Rhea" id="RHEA-COMP:9602"/>
        <dbReference type="Rhea" id="RHEA-COMP:9603"/>
        <dbReference type="ChEBI" id="CHEBI:15378"/>
        <dbReference type="ChEBI" id="CHEBI:58405"/>
        <dbReference type="ChEBI" id="CHEBI:60033"/>
        <dbReference type="ChEBI" id="CHEBI:78435"/>
        <dbReference type="EC" id="2.4.99.28"/>
    </reaction>
</comment>
<organism evidence="12 13">
    <name type="scientific">Virgibacillus xinjiangensis</name>
    <dbReference type="NCBI Taxonomy" id="393090"/>
    <lineage>
        <taxon>Bacteria</taxon>
        <taxon>Bacillati</taxon>
        <taxon>Bacillota</taxon>
        <taxon>Bacilli</taxon>
        <taxon>Bacillales</taxon>
        <taxon>Bacillaceae</taxon>
        <taxon>Virgibacillus</taxon>
    </lineage>
</organism>
<dbReference type="NCBIfam" id="TIGR02074">
    <property type="entry name" value="PBP_1a_fam"/>
    <property type="match status" value="1"/>
</dbReference>
<keyword evidence="10" id="KW-0472">Membrane</keyword>
<keyword evidence="2" id="KW-0645">Protease</keyword>
<keyword evidence="6" id="KW-0511">Multifunctional enzyme</keyword>
<dbReference type="InterPro" id="IPR012338">
    <property type="entry name" value="Beta-lactam/transpept-like"/>
</dbReference>
<keyword evidence="10" id="KW-1133">Transmembrane helix</keyword>
<dbReference type="InterPro" id="IPR001460">
    <property type="entry name" value="PCN-bd_Tpept"/>
</dbReference>
<dbReference type="EMBL" id="JBHRSA010000004">
    <property type="protein sequence ID" value="MFC3038901.1"/>
    <property type="molecule type" value="Genomic_DNA"/>
</dbReference>
<keyword evidence="10" id="KW-0812">Transmembrane</keyword>
<dbReference type="Pfam" id="PF00912">
    <property type="entry name" value="Transgly"/>
    <property type="match status" value="1"/>
</dbReference>
<sequence length="962" mass="103612">MAENSQSRTARRKQKKNKNKPLWKRIIFTIFIVLLAIGIASAGLVTYWIATAPEIDASMLTDPFPSQVLDEDGNQFASLGAEQRSRVEYEELPDVLVDAVTATEDARFFEHPGIDLRRIGGAVIANVTSGFGSEGASTITQQVVEKSFLSPDKKISLKVQEQWLALKLEREYSKEEILEMYLNKIYYGAGAYGVGKAAEIYFGKTDLGELTLPEAAILAGLPQRPSAYNPFENPDLMKERMNTVLTLMVRHGKISEQEAEEARKVDIPSLLTDTRRDPVAYEAFLQQVEKEVSEKIDGANIHTDGLKIHTTLDKEAQEHVEYLLSDESPVTFPNEDIQAGMTVLDTSTGAIKAVGGARGGLENGGLNYAINVGHQPGSAIKPIAAYGPAIEYNNWSTYHQILDEPYSKGDWSPQNFDGQFHGWVSAREALTMSYNIPALKTIEEVGVGNAAEFAEKLGITLESRNVGEAIGGTETEVSPLQLAGAFRAFGNEGIYNEPYAVTKVEFPDGETVEFETKPEAVMDDSTAYMITDMLQSVMTEGTGTSANVPGLHVAGKTGTTNLEGGAAGDAWFSGYTTNYTMAVWTGYPDNEPLEDTSLSRQLFKLAMEEISADIDTPDFEKPDSVVEVAVEKGSNPAKLPSPYTPSSQIVTELFVKGTEPSNTSEKFDQLDPISDLNAAFNEETNSIDISWSYNTGSNVEFEVSASEDGGQMQVLSSTSDTSMSISDVEPGTEYEIQVVAVDGSDSSNRSEARSTTVIAAGTDDEQEDNENGNIGSVSGLSGTYNAANQLIDVSWDYNGPPATFEVNANGQTQTVTGNGIEISGVQPGETYSITVTPIGQNGANEGVRGEPQSTEVSVPQPETDGGGDNENAPDNRQEPAEDESGNGNNNENENGNDNGPPEDEGSDEASENDESGNSNGGGTTEEESESETQNQSGNSNNEENSDSSTQNESEPSENNEDN</sequence>
<evidence type="ECO:0000256" key="5">
    <source>
        <dbReference type="ARBA" id="ARBA00022801"/>
    </source>
</evidence>
<feature type="compositionally biased region" description="Acidic residues" evidence="9">
    <location>
        <begin position="900"/>
        <end position="914"/>
    </location>
</feature>
<dbReference type="PANTHER" id="PTHR32282:SF29">
    <property type="entry name" value="PENICILLIN-BINDING PROTEIN 1A"/>
    <property type="match status" value="1"/>
</dbReference>
<evidence type="ECO:0000256" key="10">
    <source>
        <dbReference type="SAM" id="Phobius"/>
    </source>
</evidence>
<comment type="caution">
    <text evidence="12">The sequence shown here is derived from an EMBL/GenBank/DDBJ whole genome shotgun (WGS) entry which is preliminary data.</text>
</comment>
<keyword evidence="3" id="KW-0328">Glycosyltransferase</keyword>
<dbReference type="InterPro" id="IPR003961">
    <property type="entry name" value="FN3_dom"/>
</dbReference>
<evidence type="ECO:0000256" key="9">
    <source>
        <dbReference type="SAM" id="MobiDB-lite"/>
    </source>
</evidence>
<keyword evidence="5" id="KW-0378">Hydrolase</keyword>
<dbReference type="SMART" id="SM00060">
    <property type="entry name" value="FN3"/>
    <property type="match status" value="2"/>
</dbReference>
<dbReference type="InterPro" id="IPR001264">
    <property type="entry name" value="Glyco_trans_51"/>
</dbReference>
<evidence type="ECO:0000256" key="6">
    <source>
        <dbReference type="ARBA" id="ARBA00023268"/>
    </source>
</evidence>
<keyword evidence="1" id="KW-0121">Carboxypeptidase</keyword>
<dbReference type="InterPro" id="IPR036950">
    <property type="entry name" value="PBP_transglycosylase"/>
</dbReference>
<reference evidence="13" key="1">
    <citation type="journal article" date="2019" name="Int. J. Syst. Evol. Microbiol.">
        <title>The Global Catalogue of Microorganisms (GCM) 10K type strain sequencing project: providing services to taxonomists for standard genome sequencing and annotation.</title>
        <authorList>
            <consortium name="The Broad Institute Genomics Platform"/>
            <consortium name="The Broad Institute Genome Sequencing Center for Infectious Disease"/>
            <person name="Wu L."/>
            <person name="Ma J."/>
        </authorList>
    </citation>
    <scope>NUCLEOTIDE SEQUENCE [LARGE SCALE GENOMIC DNA]</scope>
    <source>
        <strain evidence="13">KCTC 13128</strain>
    </source>
</reference>
<proteinExistence type="predicted"/>
<accession>A0ABV7CR59</accession>
<evidence type="ECO:0000259" key="11">
    <source>
        <dbReference type="PROSITE" id="PS50853"/>
    </source>
</evidence>
<feature type="domain" description="Fibronectin type-III" evidence="11">
    <location>
        <begin position="672"/>
        <end position="760"/>
    </location>
</feature>
<evidence type="ECO:0000256" key="1">
    <source>
        <dbReference type="ARBA" id="ARBA00022645"/>
    </source>
</evidence>
<evidence type="ECO:0000256" key="4">
    <source>
        <dbReference type="ARBA" id="ARBA00022679"/>
    </source>
</evidence>
<evidence type="ECO:0000256" key="7">
    <source>
        <dbReference type="ARBA" id="ARBA00034000"/>
    </source>
</evidence>
<feature type="region of interest" description="Disordered" evidence="9">
    <location>
        <begin position="836"/>
        <end position="962"/>
    </location>
</feature>
<dbReference type="Pfam" id="PF00041">
    <property type="entry name" value="fn3"/>
    <property type="match status" value="1"/>
</dbReference>
<keyword evidence="13" id="KW-1185">Reference proteome</keyword>
<dbReference type="SUPFAM" id="SSF49265">
    <property type="entry name" value="Fibronectin type III"/>
    <property type="match status" value="1"/>
</dbReference>
<protein>
    <submittedName>
        <fullName evidence="12">PBP1A family penicillin-binding protein</fullName>
    </submittedName>
</protein>
<dbReference type="PANTHER" id="PTHR32282">
    <property type="entry name" value="BINDING PROTEIN TRANSPEPTIDASE, PUTATIVE-RELATED"/>
    <property type="match status" value="1"/>
</dbReference>
<name>A0ABV7CR59_9BACI</name>
<evidence type="ECO:0000313" key="12">
    <source>
        <dbReference type="EMBL" id="MFC3038901.1"/>
    </source>
</evidence>
<dbReference type="PROSITE" id="PS50853">
    <property type="entry name" value="FN3"/>
    <property type="match status" value="1"/>
</dbReference>
<evidence type="ECO:0000256" key="8">
    <source>
        <dbReference type="ARBA" id="ARBA00049902"/>
    </source>
</evidence>
<dbReference type="Gene3D" id="1.10.3810.10">
    <property type="entry name" value="Biosynthetic peptidoglycan transglycosylase-like"/>
    <property type="match status" value="1"/>
</dbReference>
<dbReference type="InterPro" id="IPR050396">
    <property type="entry name" value="Glycosyltr_51/Transpeptidase"/>
</dbReference>
<dbReference type="SUPFAM" id="SSF53955">
    <property type="entry name" value="Lysozyme-like"/>
    <property type="match status" value="1"/>
</dbReference>
<feature type="compositionally biased region" description="Low complexity" evidence="9">
    <location>
        <begin position="885"/>
        <end position="899"/>
    </location>
</feature>
<dbReference type="Gene3D" id="2.60.40.10">
    <property type="entry name" value="Immunoglobulins"/>
    <property type="match status" value="1"/>
</dbReference>
<comment type="catalytic activity">
    <reaction evidence="7">
        <text>Preferential cleavage: (Ac)2-L-Lys-D-Ala-|-D-Ala. Also transpeptidation of peptidyl-alanyl moieties that are N-acyl substituents of D-alanine.</text>
        <dbReference type="EC" id="3.4.16.4"/>
    </reaction>
</comment>
<evidence type="ECO:0000313" key="13">
    <source>
        <dbReference type="Proteomes" id="UP001595279"/>
    </source>
</evidence>
<dbReference type="InterPro" id="IPR023346">
    <property type="entry name" value="Lysozyme-like_dom_sf"/>
</dbReference>
<dbReference type="CDD" id="cd00063">
    <property type="entry name" value="FN3"/>
    <property type="match status" value="1"/>
</dbReference>
<evidence type="ECO:0000256" key="3">
    <source>
        <dbReference type="ARBA" id="ARBA00022676"/>
    </source>
</evidence>
<dbReference type="Pfam" id="PF00905">
    <property type="entry name" value="Transpeptidase"/>
    <property type="match status" value="1"/>
</dbReference>
<evidence type="ECO:0000256" key="2">
    <source>
        <dbReference type="ARBA" id="ARBA00022670"/>
    </source>
</evidence>